<feature type="region of interest" description="Disordered" evidence="7">
    <location>
        <begin position="168"/>
        <end position="196"/>
    </location>
</feature>
<evidence type="ECO:0000256" key="7">
    <source>
        <dbReference type="SAM" id="MobiDB-lite"/>
    </source>
</evidence>
<evidence type="ECO:0000259" key="8">
    <source>
        <dbReference type="Pfam" id="PF01494"/>
    </source>
</evidence>
<dbReference type="GO" id="GO:0071949">
    <property type="term" value="F:FAD binding"/>
    <property type="evidence" value="ECO:0007669"/>
    <property type="project" value="InterPro"/>
</dbReference>
<sequence length="516" mass="57790">MEARGKIVVVGAGPVGALAALYAARRGFEVELYELRGDPNHSDPSLRPDIAVIPLALSERGIQAISGAGVPGLLDDILADSRDIYTRMIHTFDSKGKPKLIPMTYGPNGECLHTLQRDKITKYCLLALEKEPTAKLFFNQKMTRCDFDNKVVTFEAVQWMQKSRTSEQNLADDVVGNKPKPVAKPAEEYGNSPTIPIPQEETVKEVRFEFLIGTDGTYSSVRQAMMRKIEVDFSQVYCNALWCDLIIPADKSGEYRMNSQCLHVWPADENIVMAQPDFNGSFRAGMVCATDTVRYYEEHPYEFATWFKKEFAGIVPDLLSEQELTNQFIAHQKIPLKSIKLSKLGYKDNAVLLGDSSHTMTPFHAMGMITGLEDVRIFFQTFRDPAVAQLEFRPGSDKKLPPFCPAGTVAAYTKYRLPDVHTMVDLAHEHYNELRHGVRSPVSRARKVFDAALGRYLPLLDWTTMYARIQFGNDRFSDVVRKEKKQEMIVRGGIYTTAAVAVGTAIATLGRSVIVS</sequence>
<keyword evidence="6" id="KW-0503">Monooxygenase</keyword>
<keyword evidence="5" id="KW-0560">Oxidoreductase</keyword>
<dbReference type="PRINTS" id="PR00420">
    <property type="entry name" value="RNGMNOXGNASE"/>
</dbReference>
<accession>A0AA39GJY0</accession>
<dbReference type="AlphaFoldDB" id="A0AA39GJY0"/>
<comment type="caution">
    <text evidence="9">The sequence shown here is derived from an EMBL/GenBank/DDBJ whole genome shotgun (WGS) entry which is preliminary data.</text>
</comment>
<dbReference type="GO" id="GO:0005741">
    <property type="term" value="C:mitochondrial outer membrane"/>
    <property type="evidence" value="ECO:0007669"/>
    <property type="project" value="TreeGrafter"/>
</dbReference>
<organism evidence="9 10">
    <name type="scientific">Sarocladium strictum</name>
    <name type="common">Black bundle disease fungus</name>
    <name type="synonym">Acremonium strictum</name>
    <dbReference type="NCBI Taxonomy" id="5046"/>
    <lineage>
        <taxon>Eukaryota</taxon>
        <taxon>Fungi</taxon>
        <taxon>Dikarya</taxon>
        <taxon>Ascomycota</taxon>
        <taxon>Pezizomycotina</taxon>
        <taxon>Sordariomycetes</taxon>
        <taxon>Hypocreomycetidae</taxon>
        <taxon>Hypocreales</taxon>
        <taxon>Sarocladiaceae</taxon>
        <taxon>Sarocladium</taxon>
    </lineage>
</organism>
<protein>
    <recommendedName>
        <fullName evidence="8">FAD-binding domain-containing protein</fullName>
    </recommendedName>
</protein>
<evidence type="ECO:0000256" key="3">
    <source>
        <dbReference type="ARBA" id="ARBA00022827"/>
    </source>
</evidence>
<dbReference type="GO" id="GO:0070189">
    <property type="term" value="P:kynurenine metabolic process"/>
    <property type="evidence" value="ECO:0007669"/>
    <property type="project" value="TreeGrafter"/>
</dbReference>
<evidence type="ECO:0000256" key="2">
    <source>
        <dbReference type="ARBA" id="ARBA00022630"/>
    </source>
</evidence>
<evidence type="ECO:0000313" key="10">
    <source>
        <dbReference type="Proteomes" id="UP001175261"/>
    </source>
</evidence>
<evidence type="ECO:0000256" key="5">
    <source>
        <dbReference type="ARBA" id="ARBA00023002"/>
    </source>
</evidence>
<evidence type="ECO:0000256" key="1">
    <source>
        <dbReference type="ARBA" id="ARBA00001974"/>
    </source>
</evidence>
<dbReference type="InterPro" id="IPR036188">
    <property type="entry name" value="FAD/NAD-bd_sf"/>
</dbReference>
<evidence type="ECO:0000256" key="6">
    <source>
        <dbReference type="ARBA" id="ARBA00023033"/>
    </source>
</evidence>
<keyword evidence="10" id="KW-1185">Reference proteome</keyword>
<evidence type="ECO:0000313" key="9">
    <source>
        <dbReference type="EMBL" id="KAK0388334.1"/>
    </source>
</evidence>
<dbReference type="EMBL" id="JAPDFR010000003">
    <property type="protein sequence ID" value="KAK0388334.1"/>
    <property type="molecule type" value="Genomic_DNA"/>
</dbReference>
<evidence type="ECO:0000256" key="4">
    <source>
        <dbReference type="ARBA" id="ARBA00022857"/>
    </source>
</evidence>
<proteinExistence type="predicted"/>
<dbReference type="Gene3D" id="3.50.50.60">
    <property type="entry name" value="FAD/NAD(P)-binding domain"/>
    <property type="match status" value="2"/>
</dbReference>
<dbReference type="GO" id="GO:0004502">
    <property type="term" value="F:kynurenine 3-monooxygenase activity"/>
    <property type="evidence" value="ECO:0007669"/>
    <property type="project" value="TreeGrafter"/>
</dbReference>
<comment type="cofactor">
    <cofactor evidence="1">
        <name>FAD</name>
        <dbReference type="ChEBI" id="CHEBI:57692"/>
    </cofactor>
</comment>
<dbReference type="InterPro" id="IPR002938">
    <property type="entry name" value="FAD-bd"/>
</dbReference>
<feature type="domain" description="FAD-binding" evidence="8">
    <location>
        <begin position="187"/>
        <end position="376"/>
    </location>
</feature>
<keyword evidence="4" id="KW-0521">NADP</keyword>
<dbReference type="PANTHER" id="PTHR46028:SF2">
    <property type="entry name" value="KYNURENINE 3-MONOOXYGENASE"/>
    <property type="match status" value="1"/>
</dbReference>
<dbReference type="PANTHER" id="PTHR46028">
    <property type="entry name" value="KYNURENINE 3-MONOOXYGENASE"/>
    <property type="match status" value="1"/>
</dbReference>
<name>A0AA39GJY0_SARSR</name>
<gene>
    <name evidence="9" type="ORF">NLU13_4579</name>
</gene>
<dbReference type="SUPFAM" id="SSF51905">
    <property type="entry name" value="FAD/NAD(P)-binding domain"/>
    <property type="match status" value="1"/>
</dbReference>
<reference evidence="9" key="1">
    <citation type="submission" date="2022-10" db="EMBL/GenBank/DDBJ databases">
        <title>Determination and structural analysis of whole genome sequence of Sarocladium strictum F4-1.</title>
        <authorList>
            <person name="Hu L."/>
            <person name="Jiang Y."/>
        </authorList>
    </citation>
    <scope>NUCLEOTIDE SEQUENCE</scope>
    <source>
        <strain evidence="9">F4-1</strain>
    </source>
</reference>
<dbReference type="Pfam" id="PF01494">
    <property type="entry name" value="FAD_binding_3"/>
    <property type="match status" value="1"/>
</dbReference>
<keyword evidence="2" id="KW-0285">Flavoprotein</keyword>
<dbReference type="Proteomes" id="UP001175261">
    <property type="component" value="Unassembled WGS sequence"/>
</dbReference>
<dbReference type="Pfam" id="PF13450">
    <property type="entry name" value="NAD_binding_8"/>
    <property type="match status" value="1"/>
</dbReference>
<keyword evidence="3" id="KW-0274">FAD</keyword>